<reference evidence="2 3" key="1">
    <citation type="submission" date="2014-07" db="EMBL/GenBank/DDBJ databases">
        <title>Comparative genomic insights into amoeba endosymbionts belonging to the families of Holosporaceae and Candidatus Midichloriaceae within Rickettsiales.</title>
        <authorList>
            <person name="Wang Z."/>
            <person name="Wu M."/>
        </authorList>
    </citation>
    <scope>NUCLEOTIDE SEQUENCE [LARGE SCALE GENOMIC DNA]</scope>
    <source>
        <strain evidence="2">PRA3</strain>
    </source>
</reference>
<dbReference type="AlphaFoldDB" id="A0A077AUS4"/>
<dbReference type="EMBL" id="CP008941">
    <property type="protein sequence ID" value="AIK96156.1"/>
    <property type="molecule type" value="Genomic_DNA"/>
</dbReference>
<evidence type="ECO:0000259" key="1">
    <source>
        <dbReference type="SMART" id="SM00287"/>
    </source>
</evidence>
<dbReference type="HOGENOM" id="CLU_086360_0_0_5"/>
<evidence type="ECO:0000313" key="3">
    <source>
        <dbReference type="Proteomes" id="UP000028926"/>
    </source>
</evidence>
<evidence type="ECO:0000313" key="2">
    <source>
        <dbReference type="EMBL" id="AIK96156.1"/>
    </source>
</evidence>
<accession>A0A077AUS4</accession>
<dbReference type="STRING" id="91604.ID47_04475"/>
<dbReference type="Pfam" id="PF06347">
    <property type="entry name" value="SH3_4"/>
    <property type="match status" value="2"/>
</dbReference>
<dbReference type="Proteomes" id="UP000028926">
    <property type="component" value="Chromosome"/>
</dbReference>
<keyword evidence="3" id="KW-1185">Reference proteome</keyword>
<dbReference type="InterPro" id="IPR003646">
    <property type="entry name" value="SH3-like_bac-type"/>
</dbReference>
<proteinExistence type="predicted"/>
<dbReference type="SMART" id="SM00287">
    <property type="entry name" value="SH3b"/>
    <property type="match status" value="2"/>
</dbReference>
<gene>
    <name evidence="2" type="ORF">ID47_04475</name>
</gene>
<dbReference type="eggNOG" id="COG3807">
    <property type="taxonomic scope" value="Bacteria"/>
</dbReference>
<feature type="domain" description="SH3b" evidence="1">
    <location>
        <begin position="94"/>
        <end position="155"/>
    </location>
</feature>
<dbReference type="Gene3D" id="2.30.30.40">
    <property type="entry name" value="SH3 Domains"/>
    <property type="match status" value="2"/>
</dbReference>
<feature type="domain" description="SH3b" evidence="1">
    <location>
        <begin position="30"/>
        <end position="93"/>
    </location>
</feature>
<dbReference type="OrthoDB" id="9810773at2"/>
<dbReference type="RefSeq" id="WP_038464222.1">
    <property type="nucleotide sequence ID" value="NZ_CP008941.1"/>
</dbReference>
<dbReference type="InterPro" id="IPR010466">
    <property type="entry name" value="DUF1058"/>
</dbReference>
<name>A0A077AUS4_9PROT</name>
<organism evidence="2 3">
    <name type="scientific">Candidatus Odyssella acanthamoebae</name>
    <dbReference type="NCBI Taxonomy" id="91604"/>
    <lineage>
        <taxon>Bacteria</taxon>
        <taxon>Pseudomonadati</taxon>
        <taxon>Pseudomonadota</taxon>
        <taxon>Alphaproteobacteria</taxon>
        <taxon>Holosporales</taxon>
        <taxon>Candidatus Paracaedibacteraceae</taxon>
        <taxon>Candidatus Odyssella</taxon>
    </lineage>
</organism>
<dbReference type="KEGG" id="paca:ID47_04475"/>
<protein>
    <recommendedName>
        <fullName evidence="1">SH3b domain-containing protein</fullName>
    </recommendedName>
</protein>
<sequence length="161" mass="18613">MIRIGRSFVILFIFLLPSLVLANAEKLPLPRFASIRSNKVNVHVGPGKSYPIEWTYTRQGLPVEIIAEFDTWRQIRDSEGAKSWVHKSLLSGKRTALVTDHQRKLRMKPKKDARIVAYLDPGIILKVKKCEKEWCQVEANNYSGWIRKKAIWGVYAHEEKV</sequence>